<keyword evidence="1" id="KW-1133">Transmembrane helix</keyword>
<name>A0A1R4LI54_VIBR1</name>
<accession>A0A1R4LI54</accession>
<sequence>MHPFIKINTLDACYFINLCLHTYFTLLGAATS</sequence>
<protein>
    <submittedName>
        <fullName evidence="2">Uncharacterized protein</fullName>
    </submittedName>
</protein>
<dbReference type="EMBL" id="FULE01000024">
    <property type="protein sequence ID" value="SJN56195.1"/>
    <property type="molecule type" value="Genomic_DNA"/>
</dbReference>
<organism evidence="2 3">
    <name type="scientific">Vibrio ruber (strain DSM 16370 / JCM 11486 / BCRC 17186 / CECT 7878 / LMG 23124 / VR1)</name>
    <dbReference type="NCBI Taxonomy" id="1123498"/>
    <lineage>
        <taxon>Bacteria</taxon>
        <taxon>Pseudomonadati</taxon>
        <taxon>Pseudomonadota</taxon>
        <taxon>Gammaproteobacteria</taxon>
        <taxon>Vibrionales</taxon>
        <taxon>Vibrionaceae</taxon>
        <taxon>Vibrio</taxon>
    </lineage>
</organism>
<keyword evidence="1" id="KW-0812">Transmembrane</keyword>
<keyword evidence="1" id="KW-0472">Membrane</keyword>
<keyword evidence="3" id="KW-1185">Reference proteome</keyword>
<gene>
    <name evidence="2" type="ORF">VR7878_01644</name>
</gene>
<dbReference type="Proteomes" id="UP000188276">
    <property type="component" value="Unassembled WGS sequence"/>
</dbReference>
<proteinExistence type="predicted"/>
<evidence type="ECO:0000256" key="1">
    <source>
        <dbReference type="SAM" id="Phobius"/>
    </source>
</evidence>
<dbReference type="AlphaFoldDB" id="A0A1R4LI54"/>
<evidence type="ECO:0000313" key="2">
    <source>
        <dbReference type="EMBL" id="SJN56195.1"/>
    </source>
</evidence>
<feature type="transmembrane region" description="Helical" evidence="1">
    <location>
        <begin position="12"/>
        <end position="30"/>
    </location>
</feature>
<evidence type="ECO:0000313" key="3">
    <source>
        <dbReference type="Proteomes" id="UP000188276"/>
    </source>
</evidence>
<reference evidence="3" key="1">
    <citation type="submission" date="2017-02" db="EMBL/GenBank/DDBJ databases">
        <authorList>
            <person name="Rodrigo-Torres L."/>
            <person name="Arahal R.D."/>
            <person name="Lucena T."/>
        </authorList>
    </citation>
    <scope>NUCLEOTIDE SEQUENCE [LARGE SCALE GENOMIC DNA]</scope>
    <source>
        <strain evidence="3">CECT 7878</strain>
    </source>
</reference>